<evidence type="ECO:0000313" key="3">
    <source>
        <dbReference type="Proteomes" id="UP000828390"/>
    </source>
</evidence>
<proteinExistence type="predicted"/>
<keyword evidence="3" id="KW-1185">Reference proteome</keyword>
<reference evidence="2" key="2">
    <citation type="submission" date="2020-11" db="EMBL/GenBank/DDBJ databases">
        <authorList>
            <person name="McCartney M.A."/>
            <person name="Auch B."/>
            <person name="Kono T."/>
            <person name="Mallez S."/>
            <person name="Becker A."/>
            <person name="Gohl D.M."/>
            <person name="Silverstein K.A.T."/>
            <person name="Koren S."/>
            <person name="Bechman K.B."/>
            <person name="Herman A."/>
            <person name="Abrahante J.E."/>
            <person name="Garbe J."/>
        </authorList>
    </citation>
    <scope>NUCLEOTIDE SEQUENCE</scope>
    <source>
        <strain evidence="2">Duluth1</strain>
        <tissue evidence="2">Whole animal</tissue>
    </source>
</reference>
<name>A0A9D4BRB4_DREPO</name>
<sequence>MIVDSLTQRAVRTSTQSGQELRSPQQSHASFGDIINCAIVNKRKTFWLFAQDCRGFTIALNSRPLKLQLAATDCRSVKLADNTTSKFQTHPPKQFDTGGPPASLPSAAKVGSSSLV</sequence>
<dbReference type="AlphaFoldDB" id="A0A9D4BRB4"/>
<evidence type="ECO:0000256" key="1">
    <source>
        <dbReference type="SAM" id="MobiDB-lite"/>
    </source>
</evidence>
<feature type="non-terminal residue" evidence="2">
    <location>
        <position position="116"/>
    </location>
</feature>
<dbReference type="Proteomes" id="UP000828390">
    <property type="component" value="Unassembled WGS sequence"/>
</dbReference>
<evidence type="ECO:0000313" key="2">
    <source>
        <dbReference type="EMBL" id="KAH3704808.1"/>
    </source>
</evidence>
<gene>
    <name evidence="2" type="ORF">DPMN_079869</name>
</gene>
<protein>
    <submittedName>
        <fullName evidence="2">Uncharacterized protein</fullName>
    </submittedName>
</protein>
<reference evidence="2" key="1">
    <citation type="journal article" date="2019" name="bioRxiv">
        <title>The Genome of the Zebra Mussel, Dreissena polymorpha: A Resource for Invasive Species Research.</title>
        <authorList>
            <person name="McCartney M.A."/>
            <person name="Auch B."/>
            <person name="Kono T."/>
            <person name="Mallez S."/>
            <person name="Zhang Y."/>
            <person name="Obille A."/>
            <person name="Becker A."/>
            <person name="Abrahante J.E."/>
            <person name="Garbe J."/>
            <person name="Badalamenti J.P."/>
            <person name="Herman A."/>
            <person name="Mangelson H."/>
            <person name="Liachko I."/>
            <person name="Sullivan S."/>
            <person name="Sone E.D."/>
            <person name="Koren S."/>
            <person name="Silverstein K.A.T."/>
            <person name="Beckman K.B."/>
            <person name="Gohl D.M."/>
        </authorList>
    </citation>
    <scope>NUCLEOTIDE SEQUENCE</scope>
    <source>
        <strain evidence="2">Duluth1</strain>
        <tissue evidence="2">Whole animal</tissue>
    </source>
</reference>
<dbReference type="EMBL" id="JAIWYP010000015">
    <property type="protein sequence ID" value="KAH3704808.1"/>
    <property type="molecule type" value="Genomic_DNA"/>
</dbReference>
<feature type="region of interest" description="Disordered" evidence="1">
    <location>
        <begin position="81"/>
        <end position="116"/>
    </location>
</feature>
<comment type="caution">
    <text evidence="2">The sequence shown here is derived from an EMBL/GenBank/DDBJ whole genome shotgun (WGS) entry which is preliminary data.</text>
</comment>
<accession>A0A9D4BRB4</accession>
<organism evidence="2 3">
    <name type="scientific">Dreissena polymorpha</name>
    <name type="common">Zebra mussel</name>
    <name type="synonym">Mytilus polymorpha</name>
    <dbReference type="NCBI Taxonomy" id="45954"/>
    <lineage>
        <taxon>Eukaryota</taxon>
        <taxon>Metazoa</taxon>
        <taxon>Spiralia</taxon>
        <taxon>Lophotrochozoa</taxon>
        <taxon>Mollusca</taxon>
        <taxon>Bivalvia</taxon>
        <taxon>Autobranchia</taxon>
        <taxon>Heteroconchia</taxon>
        <taxon>Euheterodonta</taxon>
        <taxon>Imparidentia</taxon>
        <taxon>Neoheterodontei</taxon>
        <taxon>Myida</taxon>
        <taxon>Dreissenoidea</taxon>
        <taxon>Dreissenidae</taxon>
        <taxon>Dreissena</taxon>
    </lineage>
</organism>
<feature type="region of interest" description="Disordered" evidence="1">
    <location>
        <begin position="1"/>
        <end position="27"/>
    </location>
</feature>